<organism evidence="1 2">
    <name type="scientific">Pontixanthobacter rizhaonensis</name>
    <dbReference type="NCBI Taxonomy" id="2730337"/>
    <lineage>
        <taxon>Bacteria</taxon>
        <taxon>Pseudomonadati</taxon>
        <taxon>Pseudomonadota</taxon>
        <taxon>Alphaproteobacteria</taxon>
        <taxon>Sphingomonadales</taxon>
        <taxon>Erythrobacteraceae</taxon>
        <taxon>Pontixanthobacter</taxon>
    </lineage>
</organism>
<dbReference type="EMBL" id="JABCRE010000003">
    <property type="protein sequence ID" value="NMW32376.1"/>
    <property type="molecule type" value="Genomic_DNA"/>
</dbReference>
<reference evidence="1 2" key="1">
    <citation type="submission" date="2020-04" db="EMBL/GenBank/DDBJ databases">
        <authorList>
            <person name="Liu A."/>
        </authorList>
    </citation>
    <scope>NUCLEOTIDE SEQUENCE [LARGE SCALE GENOMIC DNA]</scope>
    <source>
        <strain evidence="1 2">RZ02</strain>
    </source>
</reference>
<evidence type="ECO:0000313" key="1">
    <source>
        <dbReference type="EMBL" id="NMW32376.1"/>
    </source>
</evidence>
<comment type="caution">
    <text evidence="1">The sequence shown here is derived from an EMBL/GenBank/DDBJ whole genome shotgun (WGS) entry which is preliminary data.</text>
</comment>
<dbReference type="RefSeq" id="WP_170012931.1">
    <property type="nucleotide sequence ID" value="NZ_JABCRE010000003.1"/>
</dbReference>
<sequence>MRITERPLPADSLLALHNPPAAYHDCFTADVAGAVTLPEYITAFYNSAAFRPERWALRLIGAKLPGGLGAVEVAALASGEANTFAAWSVEARTDTEILLRDFQGRTCSWLKAEPLASDAPTIARTTRLYFGSGVRQPDTPIFKILMPVHRWYAKALLRSAIG</sequence>
<proteinExistence type="predicted"/>
<keyword evidence="2" id="KW-1185">Reference proteome</keyword>
<dbReference type="Proteomes" id="UP000561181">
    <property type="component" value="Unassembled WGS sequence"/>
</dbReference>
<evidence type="ECO:0008006" key="3">
    <source>
        <dbReference type="Google" id="ProtNLM"/>
    </source>
</evidence>
<accession>A0A848QS95</accession>
<dbReference type="AlphaFoldDB" id="A0A848QS95"/>
<protein>
    <recommendedName>
        <fullName evidence="3">DUF2867 domain-containing protein</fullName>
    </recommendedName>
</protein>
<gene>
    <name evidence="1" type="ORF">HKD42_09915</name>
</gene>
<evidence type="ECO:0000313" key="2">
    <source>
        <dbReference type="Proteomes" id="UP000561181"/>
    </source>
</evidence>
<name>A0A848QS95_9SPHN</name>